<dbReference type="GO" id="GO:0005829">
    <property type="term" value="C:cytosol"/>
    <property type="evidence" value="ECO:0007669"/>
    <property type="project" value="TreeGrafter"/>
</dbReference>
<dbReference type="AlphaFoldDB" id="A0A931D873"/>
<accession>A0A931D873</accession>
<dbReference type="GO" id="GO:0046394">
    <property type="term" value="P:carboxylic acid biosynthetic process"/>
    <property type="evidence" value="ECO:0007669"/>
    <property type="project" value="UniProtKB-ARBA"/>
</dbReference>
<dbReference type="NCBIfam" id="NF005886">
    <property type="entry name" value="PRK07849.1-1"/>
    <property type="match status" value="1"/>
</dbReference>
<dbReference type="PANTHER" id="PTHR42743:SF11">
    <property type="entry name" value="AMINODEOXYCHORISMATE LYASE"/>
    <property type="match status" value="1"/>
</dbReference>
<keyword evidence="3" id="KW-1185">Reference proteome</keyword>
<comment type="caution">
    <text evidence="2">The sequence shown here is derived from an EMBL/GenBank/DDBJ whole genome shotgun (WGS) entry which is preliminary data.</text>
</comment>
<organism evidence="2 3">
    <name type="scientific">Zhihengliuella flava</name>
    <dbReference type="NCBI Taxonomy" id="1285193"/>
    <lineage>
        <taxon>Bacteria</taxon>
        <taxon>Bacillati</taxon>
        <taxon>Actinomycetota</taxon>
        <taxon>Actinomycetes</taxon>
        <taxon>Micrococcales</taxon>
        <taxon>Micrococcaceae</taxon>
        <taxon>Zhihengliuella</taxon>
    </lineage>
</organism>
<dbReference type="EC" id="4.1.3.38" evidence="2"/>
<dbReference type="SUPFAM" id="SSF56752">
    <property type="entry name" value="D-aminoacid aminotransferase-like PLP-dependent enzymes"/>
    <property type="match status" value="1"/>
</dbReference>
<name>A0A931D873_9MICC</name>
<dbReference type="Proteomes" id="UP000625033">
    <property type="component" value="Unassembled WGS sequence"/>
</dbReference>
<proteinExistence type="inferred from homology"/>
<keyword evidence="2" id="KW-0456">Lyase</keyword>
<reference evidence="2" key="1">
    <citation type="submission" date="2020-11" db="EMBL/GenBank/DDBJ databases">
        <title>Sequencing the genomes of 1000 actinobacteria strains.</title>
        <authorList>
            <person name="Klenk H.-P."/>
        </authorList>
    </citation>
    <scope>NUCLEOTIDE SEQUENCE</scope>
    <source>
        <strain evidence="2">DSM 26152</strain>
    </source>
</reference>
<protein>
    <submittedName>
        <fullName evidence="2">4-amino-4-deoxychorismate lyase</fullName>
        <ecNumber evidence="2">4.1.3.38</ecNumber>
    </submittedName>
</protein>
<dbReference type="InterPro" id="IPR036038">
    <property type="entry name" value="Aminotransferase-like"/>
</dbReference>
<comment type="similarity">
    <text evidence="1">Belongs to the class-IV pyridoxal-phosphate-dependent aminotransferase family.</text>
</comment>
<gene>
    <name evidence="2" type="ORF">IW252_000984</name>
</gene>
<dbReference type="Pfam" id="PF01063">
    <property type="entry name" value="Aminotran_4"/>
    <property type="match status" value="1"/>
</dbReference>
<evidence type="ECO:0000313" key="3">
    <source>
        <dbReference type="Proteomes" id="UP000625033"/>
    </source>
</evidence>
<dbReference type="Gene3D" id="3.30.470.10">
    <property type="match status" value="1"/>
</dbReference>
<evidence type="ECO:0000256" key="1">
    <source>
        <dbReference type="ARBA" id="ARBA00009320"/>
    </source>
</evidence>
<sequence length="304" mass="31926">MTVLVFVDPAHPDGRLADPLSPQLSVLDQGLTRGDGVFESALYKGGSVRKLEMHLARLAVSAETLDLTIPPADAWRAAVKTAVEEYDAAARPGEEPAESVVKLIATRGPESSAAGSPHGTAWVTVSPAPALGQRQRETGVDVLLLDRGYDSTVAERAPWLLMGAKTLSYAVNMAALRYARAQGADDVIFTSSDGRVLEGPTSTVLLATRMQDADGNEVKRLITPTLETGILPGTTQGAIFAAAQEAGWELGYGPVVPSDLRAATAVWLVSSVRLLTPVNSLDGEAIGTDAELTAELTAMVNRVS</sequence>
<dbReference type="EMBL" id="JADOTZ010000001">
    <property type="protein sequence ID" value="MBG6084217.1"/>
    <property type="molecule type" value="Genomic_DNA"/>
</dbReference>
<evidence type="ECO:0000313" key="2">
    <source>
        <dbReference type="EMBL" id="MBG6084217.1"/>
    </source>
</evidence>
<dbReference type="GO" id="GO:0008696">
    <property type="term" value="F:4-amino-4-deoxychorismate lyase activity"/>
    <property type="evidence" value="ECO:0007669"/>
    <property type="project" value="UniProtKB-EC"/>
</dbReference>
<dbReference type="InterPro" id="IPR043132">
    <property type="entry name" value="BCAT-like_C"/>
</dbReference>
<dbReference type="InterPro" id="IPR001544">
    <property type="entry name" value="Aminotrans_IV"/>
</dbReference>
<dbReference type="InterPro" id="IPR050571">
    <property type="entry name" value="Class-IV_PLP-Dep_Aminotrnsfr"/>
</dbReference>
<dbReference type="RefSeq" id="WP_196835558.1">
    <property type="nucleotide sequence ID" value="NZ_JADOTZ010000001.1"/>
</dbReference>
<dbReference type="Gene3D" id="3.20.10.10">
    <property type="entry name" value="D-amino Acid Aminotransferase, subunit A, domain 2"/>
    <property type="match status" value="1"/>
</dbReference>
<dbReference type="PANTHER" id="PTHR42743">
    <property type="entry name" value="AMINO-ACID AMINOTRANSFERASE"/>
    <property type="match status" value="1"/>
</dbReference>
<dbReference type="InterPro" id="IPR043131">
    <property type="entry name" value="BCAT-like_N"/>
</dbReference>